<keyword evidence="2" id="KW-1185">Reference proteome</keyword>
<dbReference type="Gene3D" id="2.40.70.10">
    <property type="entry name" value="Acid Proteases"/>
    <property type="match status" value="1"/>
</dbReference>
<dbReference type="Pfam" id="PF13650">
    <property type="entry name" value="Asp_protease_2"/>
    <property type="match status" value="1"/>
</dbReference>
<proteinExistence type="predicted"/>
<evidence type="ECO:0000313" key="1">
    <source>
        <dbReference type="EMBL" id="SHJ11702.1"/>
    </source>
</evidence>
<keyword evidence="1" id="KW-0645">Protease</keyword>
<protein>
    <submittedName>
        <fullName evidence="1">Aspartyl protease</fullName>
    </submittedName>
</protein>
<name>A0A1M6GP62_9BACT</name>
<dbReference type="Proteomes" id="UP000184050">
    <property type="component" value="Unassembled WGS sequence"/>
</dbReference>
<gene>
    <name evidence="1" type="ORF">SAMN05444280_11163</name>
</gene>
<sequence>MERLFYEAAVFFIYFWKMKITVPLQIIELEDDNYHLVISSVLPDGNQGLWVVDTGASKTVFDKTLSENFSTDNQGTEEVHTAGIGENPIETETGRLQSFLLGKMKVENLRVALLDLSHINTFYSKATNLKICGLIGSDFLLKHQATIDYKKKLLRLKL</sequence>
<dbReference type="STRING" id="1168035.SAMN05444280_11163"/>
<organism evidence="1 2">
    <name type="scientific">Tangfeifania diversioriginum</name>
    <dbReference type="NCBI Taxonomy" id="1168035"/>
    <lineage>
        <taxon>Bacteria</taxon>
        <taxon>Pseudomonadati</taxon>
        <taxon>Bacteroidota</taxon>
        <taxon>Bacteroidia</taxon>
        <taxon>Marinilabiliales</taxon>
        <taxon>Prolixibacteraceae</taxon>
        <taxon>Tangfeifania</taxon>
    </lineage>
</organism>
<reference evidence="1 2" key="1">
    <citation type="submission" date="2016-11" db="EMBL/GenBank/DDBJ databases">
        <authorList>
            <person name="Jaros S."/>
            <person name="Januszkiewicz K."/>
            <person name="Wedrychowicz H."/>
        </authorList>
    </citation>
    <scope>NUCLEOTIDE SEQUENCE [LARGE SCALE GENOMIC DNA]</scope>
    <source>
        <strain evidence="1 2">DSM 27063</strain>
    </source>
</reference>
<dbReference type="InterPro" id="IPR021109">
    <property type="entry name" value="Peptidase_aspartic_dom_sf"/>
</dbReference>
<dbReference type="GO" id="GO:0006508">
    <property type="term" value="P:proteolysis"/>
    <property type="evidence" value="ECO:0007669"/>
    <property type="project" value="UniProtKB-KW"/>
</dbReference>
<dbReference type="EMBL" id="FQZE01000011">
    <property type="protein sequence ID" value="SHJ11702.1"/>
    <property type="molecule type" value="Genomic_DNA"/>
</dbReference>
<keyword evidence="1" id="KW-0378">Hydrolase</keyword>
<evidence type="ECO:0000313" key="2">
    <source>
        <dbReference type="Proteomes" id="UP000184050"/>
    </source>
</evidence>
<dbReference type="GO" id="GO:0008233">
    <property type="term" value="F:peptidase activity"/>
    <property type="evidence" value="ECO:0007669"/>
    <property type="project" value="UniProtKB-KW"/>
</dbReference>
<dbReference type="AlphaFoldDB" id="A0A1M6GP62"/>
<accession>A0A1M6GP62</accession>